<evidence type="ECO:0000313" key="1">
    <source>
        <dbReference type="EMBL" id="CRH07923.1"/>
    </source>
</evidence>
<name>A0A1S7LND3_MAGMO</name>
<dbReference type="AlphaFoldDB" id="A0A1S7LND3"/>
<protein>
    <submittedName>
        <fullName evidence="1">Uncharacterized protein</fullName>
    </submittedName>
</protein>
<proteinExistence type="predicted"/>
<dbReference type="EMBL" id="LO017727">
    <property type="protein sequence ID" value="CRH07923.1"/>
    <property type="molecule type" value="Genomic_DNA"/>
</dbReference>
<gene>
    <name evidence="1" type="ORF">MAGMO_3794</name>
</gene>
<sequence length="419" mass="45415">MARDQFTQKQLDSIKEQLQKSLGDENSTKAVGNLENRFTAKEEEIIVEANPDVMDDPHATGGFKPGSKIDVDEVISEGKMGPMVATLGPLVKLDGREADLKKVVDAIISHPEVKSFNLVEALGKVKKNVNMVELLVEQIANRKGINPLIDALKAAGKSKKAMAMLAQGISEEGTVNHLLRAIASAPRDQDEVEITLTMEVIGKGSLEQMLEAVKLIDPMSPGAVVLATGIGNLRTLPLEPLIRALTAIKDNEKAAFILTKRLVNTVEVPALVSLLEKYVSDITPPAQVVMTYLIHKVMIQPSRNVELSKATKVVRGDSITAQMLATALVKFGDQDALERAYKRMGACHNAKVILAVAFAKKGGMFGTIRKLGKPGWDMSKHSGEANKLMKGAWARCEELATDVLELKKLGESEEPEDDA</sequence>
<organism evidence="1">
    <name type="scientific">Magnetococcus massalia (strain MO-1)</name>
    <dbReference type="NCBI Taxonomy" id="451514"/>
    <lineage>
        <taxon>Bacteria</taxon>
        <taxon>Pseudomonadati</taxon>
        <taxon>Pseudomonadota</taxon>
        <taxon>Magnetococcia</taxon>
        <taxon>Magnetococcales</taxon>
        <taxon>Magnetococcaceae</taxon>
        <taxon>Magnetococcus</taxon>
    </lineage>
</organism>
<accession>A0A1S7LND3</accession>
<reference evidence="1" key="1">
    <citation type="submission" date="2015-04" db="EMBL/GenBank/DDBJ databases">
        <authorList>
            <person name="Syromyatnikov M.Y."/>
            <person name="Popov V.N."/>
        </authorList>
    </citation>
    <scope>NUCLEOTIDE SEQUENCE</scope>
    <source>
        <strain evidence="1">MO-1</strain>
    </source>
</reference>